<evidence type="ECO:0000313" key="2">
    <source>
        <dbReference type="EMBL" id="MBB3725450.1"/>
    </source>
</evidence>
<dbReference type="EMBL" id="JACIBV010000001">
    <property type="protein sequence ID" value="MBB3725450.1"/>
    <property type="molecule type" value="Genomic_DNA"/>
</dbReference>
<comment type="caution">
    <text evidence="2">The sequence shown here is derived from an EMBL/GenBank/DDBJ whole genome shotgun (WGS) entry which is preliminary data.</text>
</comment>
<feature type="signal peptide" evidence="1">
    <location>
        <begin position="1"/>
        <end position="27"/>
    </location>
</feature>
<organism evidence="2 3">
    <name type="scientific">Nonomuraea dietziae</name>
    <dbReference type="NCBI Taxonomy" id="65515"/>
    <lineage>
        <taxon>Bacteria</taxon>
        <taxon>Bacillati</taxon>
        <taxon>Actinomycetota</taxon>
        <taxon>Actinomycetes</taxon>
        <taxon>Streptosporangiales</taxon>
        <taxon>Streptosporangiaceae</taxon>
        <taxon>Nonomuraea</taxon>
    </lineage>
</organism>
<keyword evidence="1" id="KW-0732">Signal</keyword>
<evidence type="ECO:0008006" key="4">
    <source>
        <dbReference type="Google" id="ProtNLM"/>
    </source>
</evidence>
<evidence type="ECO:0000256" key="1">
    <source>
        <dbReference type="SAM" id="SignalP"/>
    </source>
</evidence>
<dbReference type="AlphaFoldDB" id="A0A7W5V0K8"/>
<protein>
    <recommendedName>
        <fullName evidence="4">Secreted protein</fullName>
    </recommendedName>
</protein>
<gene>
    <name evidence="2" type="ORF">FHR33_001310</name>
</gene>
<dbReference type="Proteomes" id="UP000579945">
    <property type="component" value="Unassembled WGS sequence"/>
</dbReference>
<feature type="chain" id="PRO_5031562115" description="Secreted protein" evidence="1">
    <location>
        <begin position="28"/>
        <end position="160"/>
    </location>
</feature>
<dbReference type="GeneID" id="95387875"/>
<keyword evidence="3" id="KW-1185">Reference proteome</keyword>
<sequence>MPRLSLLGGVLVLAATTIVTTSAPASADPEQPDAVAAVSGCWGDAGTVGPNPHGYSYGAAKYCHNFRGGDVYKAQYGSFTVPVGYLNAGTNWFVCQVRNNENPPVPEGYRNNIWLYTQADRAYEGTQRGWGEFPANRVSSSTGDYEPIPGLPWCHEVRPL</sequence>
<dbReference type="RefSeq" id="WP_183644801.1">
    <property type="nucleotide sequence ID" value="NZ_JACIBV010000001.1"/>
</dbReference>
<reference evidence="2 3" key="1">
    <citation type="submission" date="2020-08" db="EMBL/GenBank/DDBJ databases">
        <title>Sequencing the genomes of 1000 actinobacteria strains.</title>
        <authorList>
            <person name="Klenk H.-P."/>
        </authorList>
    </citation>
    <scope>NUCLEOTIDE SEQUENCE [LARGE SCALE GENOMIC DNA]</scope>
    <source>
        <strain evidence="2 3">DSM 44320</strain>
    </source>
</reference>
<name>A0A7W5V0K8_9ACTN</name>
<accession>A0A7W5V0K8</accession>
<evidence type="ECO:0000313" key="3">
    <source>
        <dbReference type="Proteomes" id="UP000579945"/>
    </source>
</evidence>
<proteinExistence type="predicted"/>